<sequence>MTVTAAAAPRPAPSDALDQTPYLVVDVAVAAAQYRRIARAFAGTRAYYAVKANPEPPLLRALVAAGAHFDVASTAEIDLCLAAGARPDQLSYGNTIKKAGDIAYAYARGVRFFAFDSLGEVDKLARYAPGATVLCRLLASSTGARWPLSRKFGCAPDLALDLLGYARSQQLDPAGVCFHVGSQQLDPDRWEPSIATAAELFRRAGDLPLRYLNVGGGFPVDYRVAARPIEDFAFAVHAAVDRHFGADRPEMMIEPGRYIAAPAGVLHTEVVLVARKSYADDHRWVYLDVGRFGGLAETEDEAIQYRLSTPHDGAPAAPVILAGPTCDSVDILYQHTRYSLPLALQSGDVIQIHGAGAYTATYSSVGFNGIPPLRTVCVPSGGSGAMSNADVRK</sequence>
<dbReference type="PROSITE" id="PS00878">
    <property type="entry name" value="ODR_DC_2_1"/>
    <property type="match status" value="1"/>
</dbReference>
<comment type="cofactor">
    <cofactor evidence="1 9">
        <name>pyridoxal 5'-phosphate</name>
        <dbReference type="ChEBI" id="CHEBI:597326"/>
    </cofactor>
</comment>
<evidence type="ECO:0000256" key="7">
    <source>
        <dbReference type="ARBA" id="ARBA00034138"/>
    </source>
</evidence>
<evidence type="ECO:0000256" key="1">
    <source>
        <dbReference type="ARBA" id="ARBA00001933"/>
    </source>
</evidence>
<evidence type="ECO:0000256" key="2">
    <source>
        <dbReference type="ARBA" id="ARBA00008872"/>
    </source>
</evidence>
<comment type="similarity">
    <text evidence="2">Belongs to the Orn/Lys/Arg decarboxylase class-II family.</text>
</comment>
<proteinExistence type="inferred from homology"/>
<organism evidence="11 12">
    <name type="scientific">Paractinoplanes rishiriensis</name>
    <dbReference type="NCBI Taxonomy" id="1050105"/>
    <lineage>
        <taxon>Bacteria</taxon>
        <taxon>Bacillati</taxon>
        <taxon>Actinomycetota</taxon>
        <taxon>Actinomycetes</taxon>
        <taxon>Micromonosporales</taxon>
        <taxon>Micromonosporaceae</taxon>
        <taxon>Paractinoplanes</taxon>
    </lineage>
</organism>
<dbReference type="Gene3D" id="3.20.20.10">
    <property type="entry name" value="Alanine racemase"/>
    <property type="match status" value="1"/>
</dbReference>
<dbReference type="InterPro" id="IPR022657">
    <property type="entry name" value="De-COase2_CS"/>
</dbReference>
<keyword evidence="3" id="KW-0210">Decarboxylase</keyword>
<dbReference type="RefSeq" id="WP_203788582.1">
    <property type="nucleotide sequence ID" value="NZ_BOMV01000087.1"/>
</dbReference>
<dbReference type="PRINTS" id="PR01182">
    <property type="entry name" value="ORNDCRBXLASE"/>
</dbReference>
<evidence type="ECO:0000256" key="9">
    <source>
        <dbReference type="PIRSR" id="PIRSR600183-50"/>
    </source>
</evidence>
<evidence type="ECO:0000256" key="6">
    <source>
        <dbReference type="ARBA" id="ARBA00034115"/>
    </source>
</evidence>
<gene>
    <name evidence="11" type="primary">speF</name>
    <name evidence="11" type="ORF">Ari01nite_80660</name>
</gene>
<dbReference type="Proteomes" id="UP000636960">
    <property type="component" value="Unassembled WGS sequence"/>
</dbReference>
<dbReference type="Gene3D" id="2.40.37.10">
    <property type="entry name" value="Lyase, Ornithine Decarboxylase, Chain A, domain 1"/>
    <property type="match status" value="1"/>
</dbReference>
<dbReference type="InterPro" id="IPR022653">
    <property type="entry name" value="De-COase2_pyr-phos_BS"/>
</dbReference>
<evidence type="ECO:0000313" key="11">
    <source>
        <dbReference type="EMBL" id="GIF00602.1"/>
    </source>
</evidence>
<name>A0A919KBW6_9ACTN</name>
<dbReference type="Pfam" id="PF02784">
    <property type="entry name" value="Orn_Arg_deC_N"/>
    <property type="match status" value="1"/>
</dbReference>
<evidence type="ECO:0000256" key="4">
    <source>
        <dbReference type="ARBA" id="ARBA00022898"/>
    </source>
</evidence>
<accession>A0A919KBW6</accession>
<dbReference type="InterPro" id="IPR000183">
    <property type="entry name" value="Orn/DAP/Arg_de-COase"/>
</dbReference>
<evidence type="ECO:0000256" key="8">
    <source>
        <dbReference type="ARBA" id="ARBA00049127"/>
    </source>
</evidence>
<dbReference type="GO" id="GO:0005737">
    <property type="term" value="C:cytoplasm"/>
    <property type="evidence" value="ECO:0007669"/>
    <property type="project" value="TreeGrafter"/>
</dbReference>
<dbReference type="InterPro" id="IPR029066">
    <property type="entry name" value="PLP-binding_barrel"/>
</dbReference>
<dbReference type="PANTHER" id="PTHR11482">
    <property type="entry name" value="ARGININE/DIAMINOPIMELATE/ORNITHINE DECARBOXYLASE"/>
    <property type="match status" value="1"/>
</dbReference>
<dbReference type="CDD" id="cd00622">
    <property type="entry name" value="PLPDE_III_ODC"/>
    <property type="match status" value="1"/>
</dbReference>
<dbReference type="FunFam" id="2.40.37.10:FF:000004">
    <property type="entry name" value="Ornithine decarboxylase"/>
    <property type="match status" value="1"/>
</dbReference>
<dbReference type="PANTHER" id="PTHR11482:SF6">
    <property type="entry name" value="ORNITHINE DECARBOXYLASE 1-RELATED"/>
    <property type="match status" value="1"/>
</dbReference>
<evidence type="ECO:0000259" key="10">
    <source>
        <dbReference type="Pfam" id="PF02784"/>
    </source>
</evidence>
<keyword evidence="4 9" id="KW-0663">Pyridoxal phosphate</keyword>
<feature type="modified residue" description="N6-(pyridoxal phosphate)lysine" evidence="9">
    <location>
        <position position="51"/>
    </location>
</feature>
<comment type="pathway">
    <text evidence="6">Amine and polyamine biosynthesis; putrescine biosynthesis via L-ornithine pathway; putrescine from L-ornithine: step 1/1.</text>
</comment>
<evidence type="ECO:0000313" key="12">
    <source>
        <dbReference type="Proteomes" id="UP000636960"/>
    </source>
</evidence>
<dbReference type="SUPFAM" id="SSF51419">
    <property type="entry name" value="PLP-binding barrel"/>
    <property type="match status" value="1"/>
</dbReference>
<dbReference type="InterPro" id="IPR009006">
    <property type="entry name" value="Ala_racemase/Decarboxylase_C"/>
</dbReference>
<comment type="catalytic activity">
    <reaction evidence="8">
        <text>L-ornithine + H(+) = putrescine + CO2</text>
        <dbReference type="Rhea" id="RHEA:22964"/>
        <dbReference type="ChEBI" id="CHEBI:15378"/>
        <dbReference type="ChEBI" id="CHEBI:16526"/>
        <dbReference type="ChEBI" id="CHEBI:46911"/>
        <dbReference type="ChEBI" id="CHEBI:326268"/>
        <dbReference type="EC" id="4.1.1.17"/>
    </reaction>
</comment>
<evidence type="ECO:0000256" key="5">
    <source>
        <dbReference type="ARBA" id="ARBA00023239"/>
    </source>
</evidence>
<dbReference type="AlphaFoldDB" id="A0A919KBW6"/>
<evidence type="ECO:0000256" key="3">
    <source>
        <dbReference type="ARBA" id="ARBA00022793"/>
    </source>
</evidence>
<protein>
    <recommendedName>
        <fullName evidence="7">ornithine decarboxylase</fullName>
        <ecNumber evidence="7">4.1.1.17</ecNumber>
    </recommendedName>
</protein>
<dbReference type="SUPFAM" id="SSF50621">
    <property type="entry name" value="Alanine racemase C-terminal domain-like"/>
    <property type="match status" value="1"/>
</dbReference>
<feature type="active site" description="Proton donor" evidence="9">
    <location>
        <position position="326"/>
    </location>
</feature>
<dbReference type="EMBL" id="BOMV01000087">
    <property type="protein sequence ID" value="GIF00602.1"/>
    <property type="molecule type" value="Genomic_DNA"/>
</dbReference>
<dbReference type="PRINTS" id="PR01179">
    <property type="entry name" value="ODADCRBXLASE"/>
</dbReference>
<reference evidence="11" key="1">
    <citation type="submission" date="2021-01" db="EMBL/GenBank/DDBJ databases">
        <title>Whole genome shotgun sequence of Actinoplanes rishiriensis NBRC 108556.</title>
        <authorList>
            <person name="Komaki H."/>
            <person name="Tamura T."/>
        </authorList>
    </citation>
    <scope>NUCLEOTIDE SEQUENCE</scope>
    <source>
        <strain evidence="11">NBRC 108556</strain>
    </source>
</reference>
<keyword evidence="5" id="KW-0456">Lyase</keyword>
<feature type="domain" description="Orn/DAP/Arg decarboxylase 2 N-terminal" evidence="10">
    <location>
        <begin position="32"/>
        <end position="261"/>
    </location>
</feature>
<dbReference type="InterPro" id="IPR002433">
    <property type="entry name" value="Orn_de-COase"/>
</dbReference>
<dbReference type="GO" id="GO:0033387">
    <property type="term" value="P:putrescine biosynthetic process from arginine, via ornithine"/>
    <property type="evidence" value="ECO:0007669"/>
    <property type="project" value="TreeGrafter"/>
</dbReference>
<dbReference type="GO" id="GO:0004586">
    <property type="term" value="F:ornithine decarboxylase activity"/>
    <property type="evidence" value="ECO:0007669"/>
    <property type="project" value="UniProtKB-EC"/>
</dbReference>
<dbReference type="PROSITE" id="PS00879">
    <property type="entry name" value="ODR_DC_2_2"/>
    <property type="match status" value="1"/>
</dbReference>
<comment type="caution">
    <text evidence="11">The sequence shown here is derived from an EMBL/GenBank/DDBJ whole genome shotgun (WGS) entry which is preliminary data.</text>
</comment>
<dbReference type="FunFam" id="3.20.20.10:FF:000008">
    <property type="entry name" value="Ornithine decarboxylase"/>
    <property type="match status" value="1"/>
</dbReference>
<keyword evidence="12" id="KW-1185">Reference proteome</keyword>
<dbReference type="EC" id="4.1.1.17" evidence="7"/>
<dbReference type="InterPro" id="IPR022644">
    <property type="entry name" value="De-COase2_N"/>
</dbReference>